<dbReference type="SMART" id="SM00052">
    <property type="entry name" value="EAL"/>
    <property type="match status" value="1"/>
</dbReference>
<dbReference type="Gene3D" id="3.20.20.450">
    <property type="entry name" value="EAL domain"/>
    <property type="match status" value="1"/>
</dbReference>
<dbReference type="SUPFAM" id="SSF49879">
    <property type="entry name" value="SMAD/FHA domain"/>
    <property type="match status" value="1"/>
</dbReference>
<dbReference type="PANTHER" id="PTHR33121:SF71">
    <property type="entry name" value="OXYGEN SENSOR PROTEIN DOSP"/>
    <property type="match status" value="1"/>
</dbReference>
<dbReference type="PANTHER" id="PTHR33121">
    <property type="entry name" value="CYCLIC DI-GMP PHOSPHODIESTERASE PDEF"/>
    <property type="match status" value="1"/>
</dbReference>
<dbReference type="PATRIC" id="fig|423471.3.peg.2761"/>
<reference evidence="4 5" key="1">
    <citation type="journal article" date="2011" name="Front. Microbiol.">
        <title>Two Strains of Crocosphaera watsonii with Highly Conserved Genomes are Distinguished by Strain-Specific Features.</title>
        <authorList>
            <person name="Bench S.R."/>
            <person name="Ilikchyan I.N."/>
            <person name="Tripp H.J."/>
            <person name="Zehr J.P."/>
        </authorList>
    </citation>
    <scope>NUCLEOTIDE SEQUENCE [LARGE SCALE GENOMIC DNA]</scope>
    <source>
        <strain evidence="4 5">WH 0003</strain>
    </source>
</reference>
<dbReference type="InterPro" id="IPR050706">
    <property type="entry name" value="Cyclic-di-GMP_PDE-like"/>
</dbReference>
<gene>
    <name evidence="4" type="ORF">CWATWH0003_2936</name>
</gene>
<dbReference type="InterPro" id="IPR035919">
    <property type="entry name" value="EAL_sf"/>
</dbReference>
<dbReference type="GO" id="GO:0071111">
    <property type="term" value="F:cyclic-guanylate-specific phosphodiesterase activity"/>
    <property type="evidence" value="ECO:0007669"/>
    <property type="project" value="InterPro"/>
</dbReference>
<dbReference type="AlphaFoldDB" id="G5J631"/>
<dbReference type="InterPro" id="IPR001633">
    <property type="entry name" value="EAL_dom"/>
</dbReference>
<evidence type="ECO:0000259" key="3">
    <source>
        <dbReference type="PROSITE" id="PS50887"/>
    </source>
</evidence>
<name>G5J631_CROWT</name>
<accession>G5J631</accession>
<evidence type="ECO:0000259" key="1">
    <source>
        <dbReference type="PROSITE" id="PS50006"/>
    </source>
</evidence>
<dbReference type="PROSITE" id="PS50883">
    <property type="entry name" value="EAL"/>
    <property type="match status" value="1"/>
</dbReference>
<dbReference type="PROSITE" id="PS50887">
    <property type="entry name" value="GGDEF"/>
    <property type="match status" value="1"/>
</dbReference>
<feature type="domain" description="EAL" evidence="2">
    <location>
        <begin position="351"/>
        <end position="605"/>
    </location>
</feature>
<dbReference type="InterPro" id="IPR043128">
    <property type="entry name" value="Rev_trsase/Diguanyl_cyclase"/>
</dbReference>
<dbReference type="Pfam" id="PF00498">
    <property type="entry name" value="FHA"/>
    <property type="match status" value="1"/>
</dbReference>
<dbReference type="CDD" id="cd01948">
    <property type="entry name" value="EAL"/>
    <property type="match status" value="1"/>
</dbReference>
<dbReference type="SMART" id="SM00267">
    <property type="entry name" value="GGDEF"/>
    <property type="match status" value="1"/>
</dbReference>
<evidence type="ECO:0000313" key="4">
    <source>
        <dbReference type="EMBL" id="EHJ12367.1"/>
    </source>
</evidence>
<dbReference type="EMBL" id="AESD01000437">
    <property type="protein sequence ID" value="EHJ12367.1"/>
    <property type="molecule type" value="Genomic_DNA"/>
</dbReference>
<comment type="caution">
    <text evidence="4">The sequence shown here is derived from an EMBL/GenBank/DDBJ whole genome shotgun (WGS) entry which is preliminary data.</text>
</comment>
<dbReference type="NCBIfam" id="TIGR00254">
    <property type="entry name" value="GGDEF"/>
    <property type="match status" value="1"/>
</dbReference>
<dbReference type="Proteomes" id="UP000003477">
    <property type="component" value="Unassembled WGS sequence"/>
</dbReference>
<dbReference type="InterPro" id="IPR029787">
    <property type="entry name" value="Nucleotide_cyclase"/>
</dbReference>
<dbReference type="PROSITE" id="PS50006">
    <property type="entry name" value="FHA_DOMAIN"/>
    <property type="match status" value="1"/>
</dbReference>
<dbReference type="CDD" id="cd01949">
    <property type="entry name" value="GGDEF"/>
    <property type="match status" value="1"/>
</dbReference>
<evidence type="ECO:0000313" key="5">
    <source>
        <dbReference type="Proteomes" id="UP000003477"/>
    </source>
</evidence>
<dbReference type="SUPFAM" id="SSF55073">
    <property type="entry name" value="Nucleotide cyclase"/>
    <property type="match status" value="1"/>
</dbReference>
<sequence>MNQNRKNTKNRYVLVLEDSNCRRTISLEESEYSLGRHSSNSIIIYSKQVSRRHATLIKKFNRKINQDSFWILDGDLEGIQSRNGIFVNGEKCTFHELKDGDLINFGCEVNASYHTVSPSKVSSDIVDKDTPKQSDKSILRSIEESQKLNLGGSAEQSTFILADSNSSPKELGNDDTFQEESYLDPVTELPNRILFNEYVSIAVTNGKRHKNCLAVFLIDIKDFKKINDAFGYTIGDYFLQAIAQRLKNCVRTGDIISRWGGDEFAILLPHIKKADNLYKITQRIIKELKYPFTVENNTQSLVSHLGMAIYPQNGQVPQDLLNYAETQLSYHKKTGNFNFIKENLSKVNASLSQIEKRLYEALRKEELCLYYQPQLNAYTKTTEAMEAFIRWQHPKYGLVPPKQFLPWVDKTELIVPLSRWILERACTQNKAWQTNHLQPILVSVNLSMAQFYHPQLVDIIDEILGTTGLEPQWLELEITEAVILKDIKLTYQVLRELKSLDVRVCLDDFGIGYAAVSHLHRLPFDTIKIDVSLIKEMDDNPENTTLVSALISLGESFDMRVVAEGVETRQQLNTLGDLQCQTMQGYYFSKPLSVEETTQFLTINHAELFDNLG</sequence>
<dbReference type="Gene3D" id="2.60.200.20">
    <property type="match status" value="1"/>
</dbReference>
<dbReference type="GeneID" id="88766553"/>
<evidence type="ECO:0000259" key="2">
    <source>
        <dbReference type="PROSITE" id="PS50883"/>
    </source>
</evidence>
<proteinExistence type="predicted"/>
<dbReference type="InterPro" id="IPR000160">
    <property type="entry name" value="GGDEF_dom"/>
</dbReference>
<dbReference type="Gene3D" id="3.30.70.270">
    <property type="match status" value="1"/>
</dbReference>
<dbReference type="InterPro" id="IPR008984">
    <property type="entry name" value="SMAD_FHA_dom_sf"/>
</dbReference>
<dbReference type="RefSeq" id="WP_007311062.1">
    <property type="nucleotide sequence ID" value="NZ_AESD01000437.1"/>
</dbReference>
<feature type="domain" description="GGDEF" evidence="3">
    <location>
        <begin position="211"/>
        <end position="344"/>
    </location>
</feature>
<dbReference type="InterPro" id="IPR000253">
    <property type="entry name" value="FHA_dom"/>
</dbReference>
<organism evidence="4 5">
    <name type="scientific">Crocosphaera watsonii WH 0003</name>
    <dbReference type="NCBI Taxonomy" id="423471"/>
    <lineage>
        <taxon>Bacteria</taxon>
        <taxon>Bacillati</taxon>
        <taxon>Cyanobacteriota</taxon>
        <taxon>Cyanophyceae</taxon>
        <taxon>Oscillatoriophycideae</taxon>
        <taxon>Chroococcales</taxon>
        <taxon>Aphanothecaceae</taxon>
        <taxon>Crocosphaera</taxon>
    </lineage>
</organism>
<dbReference type="Pfam" id="PF00990">
    <property type="entry name" value="GGDEF"/>
    <property type="match status" value="1"/>
</dbReference>
<dbReference type="Pfam" id="PF00563">
    <property type="entry name" value="EAL"/>
    <property type="match status" value="1"/>
</dbReference>
<protein>
    <submittedName>
        <fullName evidence="4">GGDEF containing protein</fullName>
    </submittedName>
</protein>
<dbReference type="SUPFAM" id="SSF141868">
    <property type="entry name" value="EAL domain-like"/>
    <property type="match status" value="1"/>
</dbReference>
<dbReference type="SMART" id="SM00240">
    <property type="entry name" value="FHA"/>
    <property type="match status" value="1"/>
</dbReference>
<feature type="domain" description="FHA" evidence="1">
    <location>
        <begin position="32"/>
        <end position="92"/>
    </location>
</feature>